<dbReference type="Proteomes" id="UP001219355">
    <property type="component" value="Chromosome 2"/>
</dbReference>
<dbReference type="PANTHER" id="PTHR11614">
    <property type="entry name" value="PHOSPHOLIPASE-RELATED"/>
    <property type="match status" value="1"/>
</dbReference>
<name>A0AAF0II78_9EURO</name>
<dbReference type="Pfam" id="PF12146">
    <property type="entry name" value="Hydrolase_4"/>
    <property type="match status" value="1"/>
</dbReference>
<dbReference type="EC" id="3.1.1.23" evidence="3"/>
<sequence>MATTEEGWHTLPDGTKLYTKTWKTDGPPKAVIVFVHGFSDHWAVLGNAYYDFFPELTKYAIEVRAFDQRGWGRSVTNAASRGVTGSTAVVLEDIQSFLESVYRSLQRETATETQVGSEPPPIFLMGHSMGGGQVLYYMLNSTSFPPWIRGVLAFAPLVALHPSVRPHKLTVFAGRLVAKLRPNHQLYKALDPALACRDRRVCEEWKQDPLCHDTGTLGGFAGMLERTAWLDGFQHTVNGPPQKEHSQLRALWVGHGTADLINDFEASKLLTDAVPVSDKTFKAYEGAYHKLHVEPEGVKESLVKDIAEWVLARSDNSARTTSAADAEQPKSRAKL</sequence>
<keyword evidence="3" id="KW-0378">Hydrolase</keyword>
<keyword evidence="4" id="KW-1185">Reference proteome</keyword>
<evidence type="ECO:0000313" key="4">
    <source>
        <dbReference type="Proteomes" id="UP001219355"/>
    </source>
</evidence>
<dbReference type="InterPro" id="IPR029058">
    <property type="entry name" value="AB_hydrolase_fold"/>
</dbReference>
<dbReference type="EMBL" id="CP120628">
    <property type="protein sequence ID" value="WEW57657.1"/>
    <property type="molecule type" value="Genomic_DNA"/>
</dbReference>
<organism evidence="3 4">
    <name type="scientific">Emydomyces testavorans</name>
    <dbReference type="NCBI Taxonomy" id="2070801"/>
    <lineage>
        <taxon>Eukaryota</taxon>
        <taxon>Fungi</taxon>
        <taxon>Dikarya</taxon>
        <taxon>Ascomycota</taxon>
        <taxon>Pezizomycotina</taxon>
        <taxon>Eurotiomycetes</taxon>
        <taxon>Eurotiomycetidae</taxon>
        <taxon>Onygenales</taxon>
        <taxon>Nannizziopsiaceae</taxon>
        <taxon>Emydomyces</taxon>
    </lineage>
</organism>
<evidence type="ECO:0000313" key="3">
    <source>
        <dbReference type="EMBL" id="WEW57657.1"/>
    </source>
</evidence>
<dbReference type="SUPFAM" id="SSF53474">
    <property type="entry name" value="alpha/beta-Hydrolases"/>
    <property type="match status" value="1"/>
</dbReference>
<protein>
    <submittedName>
        <fullName evidence="3">Lysophospholipase</fullName>
        <ecNumber evidence="3">3.1.1.23</ecNumber>
    </submittedName>
</protein>
<dbReference type="InterPro" id="IPR022742">
    <property type="entry name" value="Hydrolase_4"/>
</dbReference>
<evidence type="ECO:0000259" key="2">
    <source>
        <dbReference type="Pfam" id="PF12146"/>
    </source>
</evidence>
<reference evidence="3" key="1">
    <citation type="submission" date="2023-03" db="EMBL/GenBank/DDBJ databases">
        <title>Emydomyces testavorans Genome Sequence.</title>
        <authorList>
            <person name="Hoyer L."/>
        </authorList>
    </citation>
    <scope>NUCLEOTIDE SEQUENCE</scope>
    <source>
        <strain evidence="3">16-2883</strain>
    </source>
</reference>
<feature type="domain" description="Serine aminopeptidase S33" evidence="2">
    <location>
        <begin position="27"/>
        <end position="296"/>
    </location>
</feature>
<dbReference type="GO" id="GO:0047372">
    <property type="term" value="F:monoacylglycerol lipase activity"/>
    <property type="evidence" value="ECO:0007669"/>
    <property type="project" value="UniProtKB-EC"/>
</dbReference>
<proteinExistence type="predicted"/>
<accession>A0AAF0II78</accession>
<dbReference type="InterPro" id="IPR051044">
    <property type="entry name" value="MAG_DAG_Lipase"/>
</dbReference>
<gene>
    <name evidence="3" type="ORF">PRK78_003124</name>
</gene>
<dbReference type="AlphaFoldDB" id="A0AAF0II78"/>
<dbReference type="Gene3D" id="3.40.50.1820">
    <property type="entry name" value="alpha/beta hydrolase"/>
    <property type="match status" value="1"/>
</dbReference>
<feature type="region of interest" description="Disordered" evidence="1">
    <location>
        <begin position="315"/>
        <end position="335"/>
    </location>
</feature>
<evidence type="ECO:0000256" key="1">
    <source>
        <dbReference type="SAM" id="MobiDB-lite"/>
    </source>
</evidence>